<evidence type="ECO:0000256" key="1">
    <source>
        <dbReference type="SAM" id="MobiDB-lite"/>
    </source>
</evidence>
<feature type="compositionally biased region" description="Basic and acidic residues" evidence="1">
    <location>
        <begin position="102"/>
        <end position="118"/>
    </location>
</feature>
<gene>
    <name evidence="3" type="ORF">RCOM_1370480</name>
</gene>
<dbReference type="AlphaFoldDB" id="B9RPG5"/>
<feature type="region of interest" description="Disordered" evidence="1">
    <location>
        <begin position="81"/>
        <end position="118"/>
    </location>
</feature>
<keyword evidence="2" id="KW-0732">Signal</keyword>
<keyword evidence="4" id="KW-1185">Reference proteome</keyword>
<name>B9RPG5_RICCO</name>
<organism evidence="3 4">
    <name type="scientific">Ricinus communis</name>
    <name type="common">Castor bean</name>
    <dbReference type="NCBI Taxonomy" id="3988"/>
    <lineage>
        <taxon>Eukaryota</taxon>
        <taxon>Viridiplantae</taxon>
        <taxon>Streptophyta</taxon>
        <taxon>Embryophyta</taxon>
        <taxon>Tracheophyta</taxon>
        <taxon>Spermatophyta</taxon>
        <taxon>Magnoliopsida</taxon>
        <taxon>eudicotyledons</taxon>
        <taxon>Gunneridae</taxon>
        <taxon>Pentapetalae</taxon>
        <taxon>rosids</taxon>
        <taxon>fabids</taxon>
        <taxon>Malpighiales</taxon>
        <taxon>Euphorbiaceae</taxon>
        <taxon>Acalyphoideae</taxon>
        <taxon>Acalypheae</taxon>
        <taxon>Ricinus</taxon>
    </lineage>
</organism>
<proteinExistence type="predicted"/>
<accession>B9RPG5</accession>
<dbReference type="EMBL" id="EQ973793">
    <property type="protein sequence ID" value="EEF46779.1"/>
    <property type="molecule type" value="Genomic_DNA"/>
</dbReference>
<evidence type="ECO:0000313" key="4">
    <source>
        <dbReference type="Proteomes" id="UP000008311"/>
    </source>
</evidence>
<dbReference type="Proteomes" id="UP000008311">
    <property type="component" value="Unassembled WGS sequence"/>
</dbReference>
<sequence>MRGVLVVVIWMGILLVDHALNISKLLNMAWDGVAGGYGNSSGFCLHYPYLNKTQKAQSRNKKKKRRKPCFCGKKATVLSKGYKKTRENGQGSEPEMASLKRARQESGSREGKGRDGPS</sequence>
<dbReference type="InParanoid" id="B9RPG5"/>
<protein>
    <submittedName>
        <fullName evidence="3">Uncharacterized protein</fullName>
    </submittedName>
</protein>
<reference evidence="4" key="1">
    <citation type="journal article" date="2010" name="Nat. Biotechnol.">
        <title>Draft genome sequence of the oilseed species Ricinus communis.</title>
        <authorList>
            <person name="Chan A.P."/>
            <person name="Crabtree J."/>
            <person name="Zhao Q."/>
            <person name="Lorenzi H."/>
            <person name="Orvis J."/>
            <person name="Puiu D."/>
            <person name="Melake-Berhan A."/>
            <person name="Jones K.M."/>
            <person name="Redman J."/>
            <person name="Chen G."/>
            <person name="Cahoon E.B."/>
            <person name="Gedil M."/>
            <person name="Stanke M."/>
            <person name="Haas B.J."/>
            <person name="Wortman J.R."/>
            <person name="Fraser-Liggett C.M."/>
            <person name="Ravel J."/>
            <person name="Rabinowicz P.D."/>
        </authorList>
    </citation>
    <scope>NUCLEOTIDE SEQUENCE [LARGE SCALE GENOMIC DNA]</scope>
    <source>
        <strain evidence="4">cv. Hale</strain>
    </source>
</reference>
<feature type="signal peptide" evidence="2">
    <location>
        <begin position="1"/>
        <end position="19"/>
    </location>
</feature>
<feature type="chain" id="PRO_5002890914" evidence="2">
    <location>
        <begin position="20"/>
        <end position="118"/>
    </location>
</feature>
<evidence type="ECO:0000313" key="3">
    <source>
        <dbReference type="EMBL" id="EEF46779.1"/>
    </source>
</evidence>
<evidence type="ECO:0000256" key="2">
    <source>
        <dbReference type="SAM" id="SignalP"/>
    </source>
</evidence>